<evidence type="ECO:0008006" key="2">
    <source>
        <dbReference type="Google" id="ProtNLM"/>
    </source>
</evidence>
<sequence>MSQWTWDQSAQWVQKSISDPAMDCNPRVLESLVRLEEKYMPISNYFSLVQKNIIAPWMRQKVTMWMLEVRF</sequence>
<reference evidence="1" key="1">
    <citation type="journal article" date="2010" name="Science">
        <title>Plasticity of animal genome architecture unmasked by rapid evolution of a pelagic tunicate.</title>
        <authorList>
            <person name="Denoeud F."/>
            <person name="Henriet S."/>
            <person name="Mungpakdee S."/>
            <person name="Aury J.M."/>
            <person name="Da Silva C."/>
            <person name="Brinkmann H."/>
            <person name="Mikhaleva J."/>
            <person name="Olsen L.C."/>
            <person name="Jubin C."/>
            <person name="Canestro C."/>
            <person name="Bouquet J.M."/>
            <person name="Danks G."/>
            <person name="Poulain J."/>
            <person name="Campsteijn C."/>
            <person name="Adamski M."/>
            <person name="Cross I."/>
            <person name="Yadetie F."/>
            <person name="Muffato M."/>
            <person name="Louis A."/>
            <person name="Butcher S."/>
            <person name="Tsagkogeorga G."/>
            <person name="Konrad A."/>
            <person name="Singh S."/>
            <person name="Jensen M.F."/>
            <person name="Cong E.H."/>
            <person name="Eikeseth-Otteraa H."/>
            <person name="Noel B."/>
            <person name="Anthouard V."/>
            <person name="Porcel B.M."/>
            <person name="Kachouri-Lafond R."/>
            <person name="Nishino A."/>
            <person name="Ugolini M."/>
            <person name="Chourrout P."/>
            <person name="Nishida H."/>
            <person name="Aasland R."/>
            <person name="Huzurbazar S."/>
            <person name="Westhof E."/>
            <person name="Delsuc F."/>
            <person name="Lehrach H."/>
            <person name="Reinhardt R."/>
            <person name="Weissenbach J."/>
            <person name="Roy S.W."/>
            <person name="Artiguenave F."/>
            <person name="Postlethwait J.H."/>
            <person name="Manak J.R."/>
            <person name="Thompson E.M."/>
            <person name="Jaillon O."/>
            <person name="Du Pasquier L."/>
            <person name="Boudinot P."/>
            <person name="Liberles D.A."/>
            <person name="Volff J.N."/>
            <person name="Philippe H."/>
            <person name="Lenhard B."/>
            <person name="Roest Crollius H."/>
            <person name="Wincker P."/>
            <person name="Chourrout D."/>
        </authorList>
    </citation>
    <scope>NUCLEOTIDE SEQUENCE [LARGE SCALE GENOMIC DNA]</scope>
</reference>
<dbReference type="Gene3D" id="1.10.472.10">
    <property type="entry name" value="Cyclin-like"/>
    <property type="match status" value="2"/>
</dbReference>
<dbReference type="SUPFAM" id="SSF47954">
    <property type="entry name" value="Cyclin-like"/>
    <property type="match status" value="1"/>
</dbReference>
<dbReference type="EMBL" id="FN654348">
    <property type="protein sequence ID" value="CBY32373.1"/>
    <property type="molecule type" value="Genomic_DNA"/>
</dbReference>
<name>E4Y9Y6_OIKDI</name>
<dbReference type="AlphaFoldDB" id="E4Y9Y6"/>
<proteinExistence type="predicted"/>
<dbReference type="Proteomes" id="UP000011014">
    <property type="component" value="Unassembled WGS sequence"/>
</dbReference>
<gene>
    <name evidence="1" type="ORF">GSOID_T00030795001</name>
</gene>
<accession>E4Y9Y6</accession>
<protein>
    <recommendedName>
        <fullName evidence="2">Cyclin N-terminal domain-containing protein</fullName>
    </recommendedName>
</protein>
<organism evidence="1">
    <name type="scientific">Oikopleura dioica</name>
    <name type="common">Tunicate</name>
    <dbReference type="NCBI Taxonomy" id="34765"/>
    <lineage>
        <taxon>Eukaryota</taxon>
        <taxon>Metazoa</taxon>
        <taxon>Chordata</taxon>
        <taxon>Tunicata</taxon>
        <taxon>Appendicularia</taxon>
        <taxon>Copelata</taxon>
        <taxon>Oikopleuridae</taxon>
        <taxon>Oikopleura</taxon>
    </lineage>
</organism>
<dbReference type="InterPro" id="IPR036915">
    <property type="entry name" value="Cyclin-like_sf"/>
</dbReference>
<evidence type="ECO:0000313" key="1">
    <source>
        <dbReference type="EMBL" id="CBY32373.1"/>
    </source>
</evidence>